<evidence type="ECO:0000256" key="4">
    <source>
        <dbReference type="ARBA" id="ARBA00023136"/>
    </source>
</evidence>
<dbReference type="eggNOG" id="ENOG502S4DS">
    <property type="taxonomic scope" value="Eukaryota"/>
</dbReference>
<dbReference type="HOGENOM" id="CLU_129456_0_0_1"/>
<comment type="subcellular location">
    <subcellularLocation>
        <location evidence="1">Membrane</location>
    </subcellularLocation>
</comment>
<evidence type="ECO:0000256" key="5">
    <source>
        <dbReference type="SAM" id="Phobius"/>
    </source>
</evidence>
<dbReference type="PANTHER" id="PTHR28038">
    <property type="entry name" value="ADL329WP"/>
    <property type="match status" value="1"/>
</dbReference>
<dbReference type="PANTHER" id="PTHR28038:SF1">
    <property type="entry name" value="ADL329WP"/>
    <property type="match status" value="1"/>
</dbReference>
<keyword evidence="7" id="KW-1185">Reference proteome</keyword>
<evidence type="ECO:0000256" key="1">
    <source>
        <dbReference type="ARBA" id="ARBA00004370"/>
    </source>
</evidence>
<name>F2PVC8_TRIEC</name>
<feature type="transmembrane region" description="Helical" evidence="5">
    <location>
        <begin position="74"/>
        <end position="94"/>
    </location>
</feature>
<dbReference type="OrthoDB" id="284718at2759"/>
<dbReference type="Proteomes" id="UP000009169">
    <property type="component" value="Unassembled WGS sequence"/>
</dbReference>
<dbReference type="GO" id="GO:0044183">
    <property type="term" value="F:protein folding chaperone"/>
    <property type="evidence" value="ECO:0007669"/>
    <property type="project" value="InterPro"/>
</dbReference>
<proteinExistence type="predicted"/>
<evidence type="ECO:0000256" key="3">
    <source>
        <dbReference type="ARBA" id="ARBA00022989"/>
    </source>
</evidence>
<evidence type="ECO:0000256" key="2">
    <source>
        <dbReference type="ARBA" id="ARBA00022692"/>
    </source>
</evidence>
<gene>
    <name evidence="6" type="ORF">TEQG_04856</name>
</gene>
<dbReference type="InterPro" id="IPR005351">
    <property type="entry name" value="ASTER"/>
</dbReference>
<evidence type="ECO:0000313" key="6">
    <source>
        <dbReference type="EMBL" id="EGE05846.1"/>
    </source>
</evidence>
<reference evidence="7" key="1">
    <citation type="journal article" date="2012" name="MBio">
        <title>Comparative genome analysis of Trichophyton rubrum and related dermatophytes reveals candidate genes involved in infection.</title>
        <authorList>
            <person name="Martinez D.A."/>
            <person name="Oliver B.G."/>
            <person name="Graeser Y."/>
            <person name="Goldberg J.M."/>
            <person name="Li W."/>
            <person name="Martinez-Rossi N.M."/>
            <person name="Monod M."/>
            <person name="Shelest E."/>
            <person name="Barton R.C."/>
            <person name="Birch E."/>
            <person name="Brakhage A.A."/>
            <person name="Chen Z."/>
            <person name="Gurr S.J."/>
            <person name="Heiman D."/>
            <person name="Heitman J."/>
            <person name="Kosti I."/>
            <person name="Rossi A."/>
            <person name="Saif S."/>
            <person name="Samalova M."/>
            <person name="Saunders C.W."/>
            <person name="Shea T."/>
            <person name="Summerbell R.C."/>
            <person name="Xu J."/>
            <person name="Young S."/>
            <person name="Zeng Q."/>
            <person name="Birren B.W."/>
            <person name="Cuomo C.A."/>
            <person name="White T.C."/>
        </authorList>
    </citation>
    <scope>NUCLEOTIDE SEQUENCE [LARGE SCALE GENOMIC DNA]</scope>
    <source>
        <strain evidence="7">ATCC MYA-4606 / CBS 127.97</strain>
    </source>
</reference>
<dbReference type="Pfam" id="PF03669">
    <property type="entry name" value="ASTER"/>
    <property type="match status" value="1"/>
</dbReference>
<dbReference type="AlphaFoldDB" id="F2PVC8"/>
<accession>F2PVC8</accession>
<dbReference type="GO" id="GO:0045048">
    <property type="term" value="P:protein insertion into ER membrane"/>
    <property type="evidence" value="ECO:0007669"/>
    <property type="project" value="InterPro"/>
</dbReference>
<keyword evidence="3 5" id="KW-1133">Transmembrane helix</keyword>
<dbReference type="VEuPathDB" id="FungiDB:TEQG_04856"/>
<protein>
    <submittedName>
        <fullName evidence="6">Uncharacterized protein</fullName>
    </submittedName>
</protein>
<organism evidence="6 7">
    <name type="scientific">Trichophyton equinum (strain ATCC MYA-4606 / CBS 127.97)</name>
    <name type="common">Horse ringworm fungus</name>
    <dbReference type="NCBI Taxonomy" id="559882"/>
    <lineage>
        <taxon>Eukaryota</taxon>
        <taxon>Fungi</taxon>
        <taxon>Dikarya</taxon>
        <taxon>Ascomycota</taxon>
        <taxon>Pezizomycotina</taxon>
        <taxon>Eurotiomycetes</taxon>
        <taxon>Eurotiomycetidae</taxon>
        <taxon>Onygenales</taxon>
        <taxon>Arthrodermataceae</taxon>
        <taxon>Trichophyton</taxon>
    </lineage>
</organism>
<keyword evidence="2 5" id="KW-0812">Transmembrane</keyword>
<keyword evidence="4 5" id="KW-0472">Membrane</keyword>
<sequence>MAQKDMRRADLVVPYEAPPVKKTDGDISGTLASTMPMAAMFTRNRMIGWSSLVFTLQTWLAESEDQRKASTTPAYMSVFMSAMAVVVTYMPLFLPPPQAANKAPPAPAS</sequence>
<evidence type="ECO:0000313" key="7">
    <source>
        <dbReference type="Proteomes" id="UP000009169"/>
    </source>
</evidence>
<dbReference type="EMBL" id="DS995742">
    <property type="protein sequence ID" value="EGE05846.1"/>
    <property type="molecule type" value="Genomic_DNA"/>
</dbReference>
<dbReference type="GO" id="GO:0005789">
    <property type="term" value="C:endoplasmic reticulum membrane"/>
    <property type="evidence" value="ECO:0007669"/>
    <property type="project" value="InterPro"/>
</dbReference>